<dbReference type="GO" id="GO:0098552">
    <property type="term" value="C:side of membrane"/>
    <property type="evidence" value="ECO:0007669"/>
    <property type="project" value="UniProtKB-KW"/>
</dbReference>
<feature type="domain" description="Trypanosome variant surface glycoprotein C-terminal" evidence="10">
    <location>
        <begin position="255"/>
        <end position="365"/>
    </location>
</feature>
<evidence type="ECO:0000256" key="7">
    <source>
        <dbReference type="ARBA" id="ARBA00023180"/>
    </source>
</evidence>
<evidence type="ECO:0000256" key="3">
    <source>
        <dbReference type="ARBA" id="ARBA00022475"/>
    </source>
</evidence>
<evidence type="ECO:0000313" key="12">
    <source>
        <dbReference type="EMBL" id="RHW73259.1"/>
    </source>
</evidence>
<keyword evidence="5" id="KW-0732">Signal</keyword>
<accession>A0A3L6L9E0</accession>
<dbReference type="InterPro" id="IPR025932">
    <property type="entry name" value="Trypano_VSG_B_N_dom"/>
</dbReference>
<evidence type="ECO:0000259" key="10">
    <source>
        <dbReference type="Pfam" id="PF10659"/>
    </source>
</evidence>
<protein>
    <submittedName>
        <fullName evidence="12">Variant surface glycoprotein</fullName>
    </submittedName>
</protein>
<comment type="caution">
    <text evidence="12">The sequence shown here is derived from an EMBL/GenBank/DDBJ whole genome shotgun (WGS) entry which is preliminary data.</text>
</comment>
<sequence>MATLRTKITDSAAPTPELIKKKLNKAIYGKEEASAALTAANDMKGKAGAATDMRTLCGVPGTDAKAETITQMLLCLCSYDGSDGERPCENTQSATAPAGSLSNGHALVQQLIKKCPAAPATKLSASEAAAHLAVLLAQFKSKNTDLLIGDFASTGCTGSKNEGKCVMYKAEATADTAKFRNVPWRQALQSAIEQLHQMEVNSKQTSALAAQIKQLKDRANNLLPQTSLYRSAPSEAAGSDKTDNNKQPAAGAQSCTEHTNKTAEECKKLDCDYDNSEKACKAKPETENTATAGEKDGASGTATATGCARHKDKTECDAYKKDDKQNCAWRTGKDNEPDKEKEMCRNSSFLINNKLTLMASAFANLIF</sequence>
<proteinExistence type="predicted"/>
<dbReference type="GO" id="GO:0005886">
    <property type="term" value="C:plasma membrane"/>
    <property type="evidence" value="ECO:0007669"/>
    <property type="project" value="UniProtKB-SubCell"/>
</dbReference>
<organism evidence="12 13">
    <name type="scientific">Trypanosoma brucei equiperdum</name>
    <dbReference type="NCBI Taxonomy" id="630700"/>
    <lineage>
        <taxon>Eukaryota</taxon>
        <taxon>Discoba</taxon>
        <taxon>Euglenozoa</taxon>
        <taxon>Kinetoplastea</taxon>
        <taxon>Metakinetoplastina</taxon>
        <taxon>Trypanosomatida</taxon>
        <taxon>Trypanosomatidae</taxon>
        <taxon>Trypanosoma</taxon>
    </lineage>
</organism>
<reference evidence="12 13" key="1">
    <citation type="submission" date="2018-09" db="EMBL/GenBank/DDBJ databases">
        <title>whole genome sequence of T. equiperdum IVM-t1 strain.</title>
        <authorList>
            <person name="Suganuma K."/>
        </authorList>
    </citation>
    <scope>NUCLEOTIDE SEQUENCE [LARGE SCALE GENOMIC DNA]</scope>
    <source>
        <strain evidence="12 13">IVM-t1</strain>
    </source>
</reference>
<evidence type="ECO:0000259" key="11">
    <source>
        <dbReference type="Pfam" id="PF13206"/>
    </source>
</evidence>
<dbReference type="Pfam" id="PF13206">
    <property type="entry name" value="VSG_B"/>
    <property type="match status" value="1"/>
</dbReference>
<evidence type="ECO:0000256" key="1">
    <source>
        <dbReference type="ARBA" id="ARBA00002523"/>
    </source>
</evidence>
<dbReference type="AlphaFoldDB" id="A0A3L6L9E0"/>
<dbReference type="InterPro" id="IPR019609">
    <property type="entry name" value="Variant_surf_glycoprt_trypan_C"/>
</dbReference>
<feature type="region of interest" description="Disordered" evidence="9">
    <location>
        <begin position="232"/>
        <end position="257"/>
    </location>
</feature>
<dbReference type="EMBL" id="QSBY01000004">
    <property type="protein sequence ID" value="RHW73259.1"/>
    <property type="molecule type" value="Genomic_DNA"/>
</dbReference>
<keyword evidence="3" id="KW-1003">Cell membrane</keyword>
<evidence type="ECO:0000256" key="4">
    <source>
        <dbReference type="ARBA" id="ARBA00022622"/>
    </source>
</evidence>
<evidence type="ECO:0000256" key="6">
    <source>
        <dbReference type="ARBA" id="ARBA00023136"/>
    </source>
</evidence>
<evidence type="ECO:0000256" key="2">
    <source>
        <dbReference type="ARBA" id="ARBA00004609"/>
    </source>
</evidence>
<evidence type="ECO:0000256" key="5">
    <source>
        <dbReference type="ARBA" id="ARBA00022729"/>
    </source>
</evidence>
<gene>
    <name evidence="12" type="ORF">DPX39_040089300</name>
</gene>
<evidence type="ECO:0000256" key="8">
    <source>
        <dbReference type="ARBA" id="ARBA00023288"/>
    </source>
</evidence>
<feature type="region of interest" description="Disordered" evidence="9">
    <location>
        <begin position="280"/>
        <end position="304"/>
    </location>
</feature>
<evidence type="ECO:0000313" key="13">
    <source>
        <dbReference type="Proteomes" id="UP000266743"/>
    </source>
</evidence>
<keyword evidence="4" id="KW-0336">GPI-anchor</keyword>
<evidence type="ECO:0000256" key="9">
    <source>
        <dbReference type="SAM" id="MobiDB-lite"/>
    </source>
</evidence>
<keyword evidence="6" id="KW-0472">Membrane</keyword>
<keyword evidence="7" id="KW-0325">Glycoprotein</keyword>
<name>A0A3L6L9E0_9TRYP</name>
<dbReference type="Pfam" id="PF10659">
    <property type="entry name" value="Trypan_glycop_C"/>
    <property type="match status" value="1"/>
</dbReference>
<comment type="function">
    <text evidence="1">VSG forms a coat on the surface of the parasite. The trypanosome evades the immune response of the host by expressing a series of antigenically distinct VSGs from an estimated 1000 VSG genes.</text>
</comment>
<comment type="subcellular location">
    <subcellularLocation>
        <location evidence="2">Cell membrane</location>
        <topology evidence="2">Lipid-anchor</topology>
        <topology evidence="2">GPI-anchor</topology>
    </subcellularLocation>
</comment>
<feature type="domain" description="Trypanosome variant surface glycoprotein B-type N-terminal" evidence="11">
    <location>
        <begin position="4"/>
        <end position="213"/>
    </location>
</feature>
<keyword evidence="8" id="KW-0449">Lipoprotein</keyword>
<dbReference type="Proteomes" id="UP000266743">
    <property type="component" value="Chromosome 4"/>
</dbReference>